<dbReference type="AlphaFoldDB" id="A0A1J5DVB3"/>
<dbReference type="InterPro" id="IPR011989">
    <property type="entry name" value="ARM-like"/>
</dbReference>
<evidence type="ECO:0000313" key="1">
    <source>
        <dbReference type="EMBL" id="OIP39993.1"/>
    </source>
</evidence>
<name>A0A1J5DVB3_9BACT</name>
<organism evidence="1 2">
    <name type="scientific">Candidatus Desantisbacteria bacterium CG2_30_40_21</name>
    <dbReference type="NCBI Taxonomy" id="1817895"/>
    <lineage>
        <taxon>Bacteria</taxon>
        <taxon>Candidatus Desantisiibacteriota</taxon>
    </lineage>
</organism>
<proteinExistence type="predicted"/>
<evidence type="ECO:0000313" key="2">
    <source>
        <dbReference type="Proteomes" id="UP000183085"/>
    </source>
</evidence>
<gene>
    <name evidence="1" type="ORF">AUJ95_05015</name>
</gene>
<sequence length="432" mass="48933">MIKNGCCPRFPPNCTGGNLLTESKIRSTVISIMKKKLVFGGLLLLLVCMLGICEGQSKEQEDNSNKQGVKSEMLKNEGEKVALGQVSAKEKGKTISKKTVQSNKVDKIKLEKTEEEKKVEKEVLKWVRRIERKCIGDDTNPIGWLMGGELHKLREIGKPAIPTLIEVFCDKDRKWMLRYFIGNEVLVSFAEKMKDTRFIEVLKVLEDRTDQETTRMIAAIILGVSEDRRGTKPLIELYKKEKNVSVRRHIVMGLWALKDERAIELFVEILNTPNEELKARSSAVFGLAYIARHNILERERVVDILLYELKLMQEGKKSSDVRTSLVEAIGQTNSPSAVEPLIDELRKGNMWAAEALGNIGKDVKDDRIIEALIEGLKHEDELMKMVIAKTLGEMGDKRAVEPLEKTLEEVKKGNKDIIANALKKLTGKEYKY</sequence>
<dbReference type="PANTHER" id="PTHR12697">
    <property type="entry name" value="PBS LYASE HEAT-LIKE PROTEIN"/>
    <property type="match status" value="1"/>
</dbReference>
<comment type="caution">
    <text evidence="1">The sequence shown here is derived from an EMBL/GenBank/DDBJ whole genome shotgun (WGS) entry which is preliminary data.</text>
</comment>
<dbReference type="SMART" id="SM00567">
    <property type="entry name" value="EZ_HEAT"/>
    <property type="match status" value="5"/>
</dbReference>
<dbReference type="Pfam" id="PF13646">
    <property type="entry name" value="HEAT_2"/>
    <property type="match status" value="2"/>
</dbReference>
<dbReference type="Proteomes" id="UP000183085">
    <property type="component" value="Unassembled WGS sequence"/>
</dbReference>
<evidence type="ECO:0008006" key="3">
    <source>
        <dbReference type="Google" id="ProtNLM"/>
    </source>
</evidence>
<dbReference type="GO" id="GO:0016491">
    <property type="term" value="F:oxidoreductase activity"/>
    <property type="evidence" value="ECO:0007669"/>
    <property type="project" value="TreeGrafter"/>
</dbReference>
<dbReference type="InterPro" id="IPR016024">
    <property type="entry name" value="ARM-type_fold"/>
</dbReference>
<dbReference type="InterPro" id="IPR004155">
    <property type="entry name" value="PBS_lyase_HEAT"/>
</dbReference>
<dbReference type="Gene3D" id="1.25.10.10">
    <property type="entry name" value="Leucine-rich Repeat Variant"/>
    <property type="match status" value="2"/>
</dbReference>
<dbReference type="STRING" id="1817895.AUJ95_05015"/>
<protein>
    <recommendedName>
        <fullName evidence="3">HEAT repeat domain-containing protein</fullName>
    </recommendedName>
</protein>
<dbReference type="PANTHER" id="PTHR12697:SF5">
    <property type="entry name" value="DEOXYHYPUSINE HYDROXYLASE"/>
    <property type="match status" value="1"/>
</dbReference>
<dbReference type="EMBL" id="MNYI01000132">
    <property type="protein sequence ID" value="OIP39993.1"/>
    <property type="molecule type" value="Genomic_DNA"/>
</dbReference>
<reference evidence="1 2" key="1">
    <citation type="journal article" date="2016" name="Environ. Microbiol.">
        <title>Genomic resolution of a cold subsurface aquifer community provides metabolic insights for novel microbes adapted to high CO concentrations.</title>
        <authorList>
            <person name="Probst A.J."/>
            <person name="Castelle C.J."/>
            <person name="Singh A."/>
            <person name="Brown C.T."/>
            <person name="Anantharaman K."/>
            <person name="Sharon I."/>
            <person name="Hug L.A."/>
            <person name="Burstein D."/>
            <person name="Emerson J.B."/>
            <person name="Thomas B.C."/>
            <person name="Banfield J.F."/>
        </authorList>
    </citation>
    <scope>NUCLEOTIDE SEQUENCE [LARGE SCALE GENOMIC DNA]</scope>
    <source>
        <strain evidence="1">CG2_30_40_21</strain>
    </source>
</reference>
<dbReference type="SUPFAM" id="SSF48371">
    <property type="entry name" value="ARM repeat"/>
    <property type="match status" value="1"/>
</dbReference>
<accession>A0A1J5DVB3</accession>